<comment type="similarity">
    <text evidence="3">Belongs to the CheD family.</text>
</comment>
<dbReference type="HAMAP" id="MF_01440">
    <property type="entry name" value="CheD"/>
    <property type="match status" value="1"/>
</dbReference>
<evidence type="ECO:0000256" key="3">
    <source>
        <dbReference type="HAMAP-Rule" id="MF_01440"/>
    </source>
</evidence>
<dbReference type="InterPro" id="IPR011324">
    <property type="entry name" value="Cytotoxic_necrot_fac-like_cat"/>
</dbReference>
<dbReference type="CDD" id="cd16352">
    <property type="entry name" value="CheD"/>
    <property type="match status" value="1"/>
</dbReference>
<evidence type="ECO:0000256" key="1">
    <source>
        <dbReference type="ARBA" id="ARBA00022500"/>
    </source>
</evidence>
<keyword evidence="2 3" id="KW-0378">Hydrolase</keyword>
<dbReference type="Pfam" id="PF03975">
    <property type="entry name" value="CheD"/>
    <property type="match status" value="1"/>
</dbReference>
<protein>
    <recommendedName>
        <fullName evidence="3">Probable chemoreceptor glutamine deamidase CheD</fullName>
        <ecNumber evidence="3">3.5.1.44</ecNumber>
    </recommendedName>
</protein>
<dbReference type="SUPFAM" id="SSF64438">
    <property type="entry name" value="CNF1/YfiH-like putative cysteine hydrolases"/>
    <property type="match status" value="1"/>
</dbReference>
<dbReference type="GO" id="GO:0050568">
    <property type="term" value="F:protein-glutamine glutaminase activity"/>
    <property type="evidence" value="ECO:0007669"/>
    <property type="project" value="UniProtKB-UniRule"/>
</dbReference>
<dbReference type="GO" id="GO:0006935">
    <property type="term" value="P:chemotaxis"/>
    <property type="evidence" value="ECO:0007669"/>
    <property type="project" value="UniProtKB-UniRule"/>
</dbReference>
<organism evidence="4 5">
    <name type="scientific">Leptospira idonii</name>
    <dbReference type="NCBI Taxonomy" id="1193500"/>
    <lineage>
        <taxon>Bacteria</taxon>
        <taxon>Pseudomonadati</taxon>
        <taxon>Spirochaetota</taxon>
        <taxon>Spirochaetia</taxon>
        <taxon>Leptospirales</taxon>
        <taxon>Leptospiraceae</taxon>
        <taxon>Leptospira</taxon>
    </lineage>
</organism>
<evidence type="ECO:0000313" key="5">
    <source>
        <dbReference type="Proteomes" id="UP000298058"/>
    </source>
</evidence>
<dbReference type="Gene3D" id="3.30.1330.200">
    <property type="match status" value="1"/>
</dbReference>
<accession>A0A4R9LYV6</accession>
<dbReference type="EMBL" id="RQHW01000047">
    <property type="protein sequence ID" value="TGN18801.1"/>
    <property type="molecule type" value="Genomic_DNA"/>
</dbReference>
<sequence>MEAPFQIKDRFLNPGEFYFGGPDLRLKTLLGSCVSIVLWHPTKFIGGMCHYLLTTRGDKKTESFSPDGKYGDEAFCLFMDAIRNANTKPTEYEAKIFGGADMFSREEKSIAGSHLETKAKLIGLRNVEFAKIKLKENSIKIVSENTGGSSSRKIFFTLWDGEVWLESHKEH</sequence>
<dbReference type="PANTHER" id="PTHR35147">
    <property type="entry name" value="CHEMORECEPTOR GLUTAMINE DEAMIDASE CHED-RELATED"/>
    <property type="match status" value="1"/>
</dbReference>
<dbReference type="InterPro" id="IPR038592">
    <property type="entry name" value="CheD-like_sf"/>
</dbReference>
<comment type="catalytic activity">
    <reaction evidence="3">
        <text>L-glutaminyl-[protein] + H2O = L-glutamyl-[protein] + NH4(+)</text>
        <dbReference type="Rhea" id="RHEA:16441"/>
        <dbReference type="Rhea" id="RHEA-COMP:10207"/>
        <dbReference type="Rhea" id="RHEA-COMP:10208"/>
        <dbReference type="ChEBI" id="CHEBI:15377"/>
        <dbReference type="ChEBI" id="CHEBI:28938"/>
        <dbReference type="ChEBI" id="CHEBI:29973"/>
        <dbReference type="ChEBI" id="CHEBI:30011"/>
        <dbReference type="EC" id="3.5.1.44"/>
    </reaction>
</comment>
<dbReference type="OrthoDB" id="9807202at2"/>
<dbReference type="AlphaFoldDB" id="A0A4R9LYV6"/>
<name>A0A4R9LYV6_9LEPT</name>
<reference evidence="4" key="1">
    <citation type="journal article" date="2019" name="PLoS Negl. Trop. Dis.">
        <title>Revisiting the worldwide diversity of Leptospira species in the environment.</title>
        <authorList>
            <person name="Vincent A.T."/>
            <person name="Schiettekatte O."/>
            <person name="Bourhy P."/>
            <person name="Veyrier F.J."/>
            <person name="Picardeau M."/>
        </authorList>
    </citation>
    <scope>NUCLEOTIDE SEQUENCE [LARGE SCALE GENOMIC DNA]</scope>
    <source>
        <strain evidence="4">201300427</strain>
    </source>
</reference>
<comment type="caution">
    <text evidence="4">The sequence shown here is derived from an EMBL/GenBank/DDBJ whole genome shotgun (WGS) entry which is preliminary data.</text>
</comment>
<comment type="function">
    <text evidence="3">Probably deamidates glutamine residues to glutamate on methyl-accepting chemotaxis receptors (MCPs), playing an important role in chemotaxis.</text>
</comment>
<keyword evidence="1 3" id="KW-0145">Chemotaxis</keyword>
<gene>
    <name evidence="3" type="primary">cheD</name>
    <name evidence="4" type="ORF">EHS15_13710</name>
</gene>
<dbReference type="Proteomes" id="UP000298058">
    <property type="component" value="Unassembled WGS sequence"/>
</dbReference>
<proteinExistence type="inferred from homology"/>
<evidence type="ECO:0000256" key="2">
    <source>
        <dbReference type="ARBA" id="ARBA00022801"/>
    </source>
</evidence>
<dbReference type="InterPro" id="IPR005659">
    <property type="entry name" value="Chemorcpt_Glu_NH3ase_CheD"/>
</dbReference>
<dbReference type="EC" id="3.5.1.44" evidence="3"/>
<evidence type="ECO:0000313" key="4">
    <source>
        <dbReference type="EMBL" id="TGN18801.1"/>
    </source>
</evidence>
<keyword evidence="5" id="KW-1185">Reference proteome</keyword>
<dbReference type="PANTHER" id="PTHR35147:SF3">
    <property type="entry name" value="CHEMORECEPTOR GLUTAMINE DEAMIDASE CHED 1-RELATED"/>
    <property type="match status" value="1"/>
</dbReference>